<comment type="caution">
    <text evidence="1">The sequence shown here is derived from an EMBL/GenBank/DDBJ whole genome shotgun (WGS) entry which is preliminary data.</text>
</comment>
<name>A0ABU5CKE1_9BACI</name>
<dbReference type="RefSeq" id="WP_306066513.1">
    <property type="nucleotide sequence ID" value="NZ_JAROCA020000002.1"/>
</dbReference>
<proteinExistence type="predicted"/>
<accession>A0ABU5CKE1</accession>
<organism evidence="1 2">
    <name type="scientific">Tigheibacillus jepli</name>
    <dbReference type="NCBI Taxonomy" id="3035914"/>
    <lineage>
        <taxon>Bacteria</taxon>
        <taxon>Bacillati</taxon>
        <taxon>Bacillota</taxon>
        <taxon>Bacilli</taxon>
        <taxon>Bacillales</taxon>
        <taxon>Bacillaceae</taxon>
        <taxon>Tigheibacillus</taxon>
    </lineage>
</organism>
<dbReference type="Proteomes" id="UP001228376">
    <property type="component" value="Unassembled WGS sequence"/>
</dbReference>
<evidence type="ECO:0000313" key="1">
    <source>
        <dbReference type="EMBL" id="MDY0406828.1"/>
    </source>
</evidence>
<protein>
    <submittedName>
        <fullName evidence="1">Uncharacterized protein</fullName>
    </submittedName>
</protein>
<keyword evidence="2" id="KW-1185">Reference proteome</keyword>
<gene>
    <name evidence="1" type="ORF">P5G51_017010</name>
</gene>
<sequence length="184" mass="21024">MELIGKSVDAHSLKLIVEVLGKSNNRVYTKSGDVLVAGTSCGKIKVNLSSAARIYVNGMAIVDRKSEILSKLKTMYQNAYLDDYENRQQNLIRKFNDMESSPGKFQYLLGKFSPDTQLFYQLKRISIQEQLNPLPYNGFKAAFENMFAYLEKDFQKSEDLLEQIQEVIEKLFDKDKALAENMGI</sequence>
<evidence type="ECO:0000313" key="2">
    <source>
        <dbReference type="Proteomes" id="UP001228376"/>
    </source>
</evidence>
<dbReference type="EMBL" id="JAROCA020000002">
    <property type="protein sequence ID" value="MDY0406828.1"/>
    <property type="molecule type" value="Genomic_DNA"/>
</dbReference>
<reference evidence="1 2" key="1">
    <citation type="submission" date="2023-10" db="EMBL/GenBank/DDBJ databases">
        <title>179-bfca-hs.</title>
        <authorList>
            <person name="Miliotis G."/>
            <person name="Sengupta P."/>
            <person name="Hameed A."/>
            <person name="Chuvochina M."/>
            <person name="Mcdonagh F."/>
            <person name="Simpson A.C."/>
            <person name="Singh N.K."/>
            <person name="Rekha P.D."/>
            <person name="Raman K."/>
            <person name="Hugenholtz P."/>
            <person name="Venkateswaran K."/>
        </authorList>
    </citation>
    <scope>NUCLEOTIDE SEQUENCE [LARGE SCALE GENOMIC DNA]</scope>
    <source>
        <strain evidence="1 2">179-BFC-A-HS</strain>
    </source>
</reference>